<dbReference type="RefSeq" id="WP_380861815.1">
    <property type="nucleotide sequence ID" value="NZ_JBHRXV010000011.1"/>
</dbReference>
<accession>A0ABV7XEK0</accession>
<dbReference type="Proteomes" id="UP001595615">
    <property type="component" value="Unassembled WGS sequence"/>
</dbReference>
<keyword evidence="2" id="KW-1185">Reference proteome</keyword>
<organism evidence="1 2">
    <name type="scientific">Sphingoaurantiacus capsulatus</name>
    <dbReference type="NCBI Taxonomy" id="1771310"/>
    <lineage>
        <taxon>Bacteria</taxon>
        <taxon>Pseudomonadati</taxon>
        <taxon>Pseudomonadota</taxon>
        <taxon>Alphaproteobacteria</taxon>
        <taxon>Sphingomonadales</taxon>
        <taxon>Sphingosinicellaceae</taxon>
        <taxon>Sphingoaurantiacus</taxon>
    </lineage>
</organism>
<proteinExistence type="predicted"/>
<sequence>MKLASLLLALFAFGVGLWAARLWYQASKVTVVPLWAGGVEPGISEDSQRGWIAGLMVAGRKSGELNQRAAMWTAIAVLLTTGSALTSACAP</sequence>
<evidence type="ECO:0000313" key="1">
    <source>
        <dbReference type="EMBL" id="MFC3713377.1"/>
    </source>
</evidence>
<name>A0ABV7XEK0_9SPHN</name>
<reference evidence="2" key="1">
    <citation type="journal article" date="2019" name="Int. J. Syst. Evol. Microbiol.">
        <title>The Global Catalogue of Microorganisms (GCM) 10K type strain sequencing project: providing services to taxonomists for standard genome sequencing and annotation.</title>
        <authorList>
            <consortium name="The Broad Institute Genomics Platform"/>
            <consortium name="The Broad Institute Genome Sequencing Center for Infectious Disease"/>
            <person name="Wu L."/>
            <person name="Ma J."/>
        </authorList>
    </citation>
    <scope>NUCLEOTIDE SEQUENCE [LARGE SCALE GENOMIC DNA]</scope>
    <source>
        <strain evidence="2">KCTC 42644</strain>
    </source>
</reference>
<evidence type="ECO:0000313" key="2">
    <source>
        <dbReference type="Proteomes" id="UP001595615"/>
    </source>
</evidence>
<dbReference type="EMBL" id="JBHRXV010000011">
    <property type="protein sequence ID" value="MFC3713377.1"/>
    <property type="molecule type" value="Genomic_DNA"/>
</dbReference>
<protein>
    <submittedName>
        <fullName evidence="1">Uncharacterized protein</fullName>
    </submittedName>
</protein>
<comment type="caution">
    <text evidence="1">The sequence shown here is derived from an EMBL/GenBank/DDBJ whole genome shotgun (WGS) entry which is preliminary data.</text>
</comment>
<gene>
    <name evidence="1" type="ORF">ACFOMD_12395</name>
</gene>